<accession>A0A4Y7KD72</accession>
<dbReference type="Gramene" id="RZC71334">
    <property type="protein sequence ID" value="RZC71334"/>
    <property type="gene ID" value="C5167_034533"/>
</dbReference>
<name>A0A4Y7KD72_PAPSO</name>
<organism evidence="1 2">
    <name type="scientific">Papaver somniferum</name>
    <name type="common">Opium poppy</name>
    <dbReference type="NCBI Taxonomy" id="3469"/>
    <lineage>
        <taxon>Eukaryota</taxon>
        <taxon>Viridiplantae</taxon>
        <taxon>Streptophyta</taxon>
        <taxon>Embryophyta</taxon>
        <taxon>Tracheophyta</taxon>
        <taxon>Spermatophyta</taxon>
        <taxon>Magnoliopsida</taxon>
        <taxon>Ranunculales</taxon>
        <taxon>Papaveraceae</taxon>
        <taxon>Papaveroideae</taxon>
        <taxon>Papaver</taxon>
    </lineage>
</organism>
<keyword evidence="2" id="KW-1185">Reference proteome</keyword>
<dbReference type="Proteomes" id="UP000316621">
    <property type="component" value="Chromosome 7"/>
</dbReference>
<evidence type="ECO:0000313" key="1">
    <source>
        <dbReference type="EMBL" id="RZC71334.1"/>
    </source>
</evidence>
<sequence length="81" mass="8686">MTSSPSVSCFDVNCVLRIDGSFCLHHQPYCLCCAIVDHLTIYTLELSPQIEVNASSVPKEGYDGANGVLDEAVLLVTVVLA</sequence>
<proteinExistence type="predicted"/>
<protein>
    <submittedName>
        <fullName evidence="1">Uncharacterized protein</fullName>
    </submittedName>
</protein>
<dbReference type="AlphaFoldDB" id="A0A4Y7KD72"/>
<dbReference type="EMBL" id="CM010721">
    <property type="protein sequence ID" value="RZC71334.1"/>
    <property type="molecule type" value="Genomic_DNA"/>
</dbReference>
<reference evidence="1 2" key="1">
    <citation type="journal article" date="2018" name="Science">
        <title>The opium poppy genome and morphinan production.</title>
        <authorList>
            <person name="Guo L."/>
            <person name="Winzer T."/>
            <person name="Yang X."/>
            <person name="Li Y."/>
            <person name="Ning Z."/>
            <person name="He Z."/>
            <person name="Teodor R."/>
            <person name="Lu Y."/>
            <person name="Bowser T.A."/>
            <person name="Graham I.A."/>
            <person name="Ye K."/>
        </authorList>
    </citation>
    <scope>NUCLEOTIDE SEQUENCE [LARGE SCALE GENOMIC DNA]</scope>
    <source>
        <strain evidence="2">cv. HN1</strain>
        <tissue evidence="1">Leaves</tissue>
    </source>
</reference>
<evidence type="ECO:0000313" key="2">
    <source>
        <dbReference type="Proteomes" id="UP000316621"/>
    </source>
</evidence>
<gene>
    <name evidence="1" type="ORF">C5167_034533</name>
</gene>